<evidence type="ECO:0000256" key="1">
    <source>
        <dbReference type="SAM" id="MobiDB-lite"/>
    </source>
</evidence>
<protein>
    <submittedName>
        <fullName evidence="4">C2H2-type domain-containing protein</fullName>
    </submittedName>
</protein>
<proteinExistence type="predicted"/>
<evidence type="ECO:0000313" key="4">
    <source>
        <dbReference type="WBParaSite" id="SSLN_0001358501-mRNA-1"/>
    </source>
</evidence>
<dbReference type="Proteomes" id="UP000275846">
    <property type="component" value="Unassembled WGS sequence"/>
</dbReference>
<dbReference type="AlphaFoldDB" id="A0A183T9D6"/>
<feature type="compositionally biased region" description="Pro residues" evidence="1">
    <location>
        <begin position="32"/>
        <end position="48"/>
    </location>
</feature>
<dbReference type="EMBL" id="UYSU01037786">
    <property type="protein sequence ID" value="VDL99470.1"/>
    <property type="molecule type" value="Genomic_DNA"/>
</dbReference>
<feature type="compositionally biased region" description="Low complexity" evidence="1">
    <location>
        <begin position="13"/>
        <end position="25"/>
    </location>
</feature>
<reference evidence="4" key="1">
    <citation type="submission" date="2016-06" db="UniProtKB">
        <authorList>
            <consortium name="WormBaseParasite"/>
        </authorList>
    </citation>
    <scope>IDENTIFICATION</scope>
</reference>
<dbReference type="WBParaSite" id="SSLN_0001358501-mRNA-1">
    <property type="protein sequence ID" value="SSLN_0001358501-mRNA-1"/>
    <property type="gene ID" value="SSLN_0001358501"/>
</dbReference>
<accession>A0A183T9D6</accession>
<organism evidence="4">
    <name type="scientific">Schistocephalus solidus</name>
    <name type="common">Tapeworm</name>
    <dbReference type="NCBI Taxonomy" id="70667"/>
    <lineage>
        <taxon>Eukaryota</taxon>
        <taxon>Metazoa</taxon>
        <taxon>Spiralia</taxon>
        <taxon>Lophotrochozoa</taxon>
        <taxon>Platyhelminthes</taxon>
        <taxon>Cestoda</taxon>
        <taxon>Eucestoda</taxon>
        <taxon>Diphyllobothriidea</taxon>
        <taxon>Diphyllobothriidae</taxon>
        <taxon>Schistocephalus</taxon>
    </lineage>
</organism>
<name>A0A183T9D6_SCHSO</name>
<feature type="region of interest" description="Disordered" evidence="1">
    <location>
        <begin position="101"/>
        <end position="125"/>
    </location>
</feature>
<feature type="region of interest" description="Disordered" evidence="1">
    <location>
        <begin position="1"/>
        <end position="54"/>
    </location>
</feature>
<gene>
    <name evidence="2" type="ORF">SSLN_LOCUS13085</name>
</gene>
<evidence type="ECO:0000313" key="3">
    <source>
        <dbReference type="Proteomes" id="UP000275846"/>
    </source>
</evidence>
<evidence type="ECO:0000313" key="2">
    <source>
        <dbReference type="EMBL" id="VDL99470.1"/>
    </source>
</evidence>
<sequence length="125" mass="13666">MQQQSHNINLCHTTSDTTTTTTPTTDNNFSDAPPPTITDIILPPPSPVPIKATNTTCLTPATSTTTAPSTSDEHSVLTCLHCDHTFTSHIHHRDWRTSAWSTNTQQRLPPPMPSLSMRIHSQQGA</sequence>
<reference evidence="2 3" key="2">
    <citation type="submission" date="2018-11" db="EMBL/GenBank/DDBJ databases">
        <authorList>
            <consortium name="Pathogen Informatics"/>
        </authorList>
    </citation>
    <scope>NUCLEOTIDE SEQUENCE [LARGE SCALE GENOMIC DNA]</scope>
    <source>
        <strain evidence="2 3">NST_G2</strain>
    </source>
</reference>
<keyword evidence="3" id="KW-1185">Reference proteome</keyword>
<feature type="compositionally biased region" description="Polar residues" evidence="1">
    <location>
        <begin position="1"/>
        <end position="12"/>
    </location>
</feature>